<evidence type="ECO:0008006" key="3">
    <source>
        <dbReference type="Google" id="ProtNLM"/>
    </source>
</evidence>
<dbReference type="OrthoDB" id="2139099at2759"/>
<gene>
    <name evidence="1" type="ORF">SPPG_05273</name>
</gene>
<dbReference type="EMBL" id="KQ257457">
    <property type="protein sequence ID" value="KNC99901.1"/>
    <property type="molecule type" value="Genomic_DNA"/>
</dbReference>
<sequence length="238" mass="26545">MPLGLIFPLYIYPTPTAWNPVYVSLKTNPNIPHILIINPCSGPGTALDTNYAAALTQLRRYPNAILIGYVSTAWGKRDTSDVRADIKQWALWDVDGVFLDECSTGVKESDVYRAYKAFASELWDDGVVVINPGTPPNPVYLLPDISTICIVCENNYKEWTQFRPPAQSSSCGLILHSTPTWSKEELDNVIRDVVADGYQWIFLTDDPMPNPYDAFPGYWEEIGRAVANCGGVDEGWYG</sequence>
<protein>
    <recommendedName>
        <fullName evidence="3">Spherulation-specific family 4</fullName>
    </recommendedName>
</protein>
<accession>A0A0L0HFU8</accession>
<evidence type="ECO:0000313" key="1">
    <source>
        <dbReference type="EMBL" id="KNC99901.1"/>
    </source>
</evidence>
<dbReference type="eggNOG" id="ENOG502S3WN">
    <property type="taxonomic scope" value="Eukaryota"/>
</dbReference>
<dbReference type="InParanoid" id="A0A0L0HFU8"/>
<evidence type="ECO:0000313" key="2">
    <source>
        <dbReference type="Proteomes" id="UP000053201"/>
    </source>
</evidence>
<dbReference type="RefSeq" id="XP_016607941.1">
    <property type="nucleotide sequence ID" value="XM_016753497.1"/>
</dbReference>
<dbReference type="VEuPathDB" id="FungiDB:SPPG_05273"/>
<keyword evidence="2" id="KW-1185">Reference proteome</keyword>
<dbReference type="PANTHER" id="PTHR35040:SF9">
    <property type="entry name" value="4-LIKE CELL SURFACE PROTEIN, PUTATIVE (AFU_ORTHOLOGUE AFUA_4G14080)-RELATED"/>
    <property type="match status" value="1"/>
</dbReference>
<dbReference type="GeneID" id="27688663"/>
<dbReference type="OMA" id="AWAPLEN"/>
<dbReference type="PANTHER" id="PTHR35040">
    <property type="match status" value="1"/>
</dbReference>
<organism evidence="1 2">
    <name type="scientific">Spizellomyces punctatus (strain DAOM BR117)</name>
    <dbReference type="NCBI Taxonomy" id="645134"/>
    <lineage>
        <taxon>Eukaryota</taxon>
        <taxon>Fungi</taxon>
        <taxon>Fungi incertae sedis</taxon>
        <taxon>Chytridiomycota</taxon>
        <taxon>Chytridiomycota incertae sedis</taxon>
        <taxon>Chytridiomycetes</taxon>
        <taxon>Spizellomycetales</taxon>
        <taxon>Spizellomycetaceae</taxon>
        <taxon>Spizellomyces</taxon>
    </lineage>
</organism>
<proteinExistence type="predicted"/>
<dbReference type="AlphaFoldDB" id="A0A0L0HFU8"/>
<dbReference type="Proteomes" id="UP000053201">
    <property type="component" value="Unassembled WGS sequence"/>
</dbReference>
<dbReference type="InterPro" id="IPR021986">
    <property type="entry name" value="Spherulin4"/>
</dbReference>
<reference evidence="1 2" key="1">
    <citation type="submission" date="2009-08" db="EMBL/GenBank/DDBJ databases">
        <title>The Genome Sequence of Spizellomyces punctatus strain DAOM BR117.</title>
        <authorList>
            <consortium name="The Broad Institute Genome Sequencing Platform"/>
            <person name="Russ C."/>
            <person name="Cuomo C."/>
            <person name="Shea T."/>
            <person name="Young S.K."/>
            <person name="Zeng Q."/>
            <person name="Koehrsen M."/>
            <person name="Haas B."/>
            <person name="Borodovsky M."/>
            <person name="Guigo R."/>
            <person name="Alvarado L."/>
            <person name="Berlin A."/>
            <person name="Bochicchio J."/>
            <person name="Borenstein D."/>
            <person name="Chapman S."/>
            <person name="Chen Z."/>
            <person name="Engels R."/>
            <person name="Freedman E."/>
            <person name="Gellesch M."/>
            <person name="Goldberg J."/>
            <person name="Griggs A."/>
            <person name="Gujja S."/>
            <person name="Heiman D."/>
            <person name="Hepburn T."/>
            <person name="Howarth C."/>
            <person name="Jen D."/>
            <person name="Larson L."/>
            <person name="Lewis B."/>
            <person name="Mehta T."/>
            <person name="Park D."/>
            <person name="Pearson M."/>
            <person name="Roberts A."/>
            <person name="Saif S."/>
            <person name="Shenoy N."/>
            <person name="Sisk P."/>
            <person name="Stolte C."/>
            <person name="Sykes S."/>
            <person name="Thomson T."/>
            <person name="Walk T."/>
            <person name="White J."/>
            <person name="Yandava C."/>
            <person name="Burger G."/>
            <person name="Gray M.W."/>
            <person name="Holland P.W.H."/>
            <person name="King N."/>
            <person name="Lang F.B.F."/>
            <person name="Roger A.J."/>
            <person name="Ruiz-Trillo I."/>
            <person name="Lander E."/>
            <person name="Nusbaum C."/>
        </authorList>
    </citation>
    <scope>NUCLEOTIDE SEQUENCE [LARGE SCALE GENOMIC DNA]</scope>
    <source>
        <strain evidence="1 2">DAOM BR117</strain>
    </source>
</reference>
<name>A0A0L0HFU8_SPIPD</name>
<dbReference type="Pfam" id="PF12138">
    <property type="entry name" value="Spherulin4"/>
    <property type="match status" value="1"/>
</dbReference>